<name>A0A369JKX2_HYPMA</name>
<keyword evidence="5" id="KW-0862">Zinc</keyword>
<dbReference type="GO" id="GO:0000785">
    <property type="term" value="C:chromatin"/>
    <property type="evidence" value="ECO:0007669"/>
    <property type="project" value="TreeGrafter"/>
</dbReference>
<proteinExistence type="predicted"/>
<dbReference type="GO" id="GO:0005667">
    <property type="term" value="C:transcription regulator complex"/>
    <property type="evidence" value="ECO:0007669"/>
    <property type="project" value="TreeGrafter"/>
</dbReference>
<keyword evidence="14" id="KW-1185">Reference proteome</keyword>
<feature type="compositionally biased region" description="Low complexity" evidence="11">
    <location>
        <begin position="269"/>
        <end position="278"/>
    </location>
</feature>
<feature type="domain" description="C2H2-type" evidence="12">
    <location>
        <begin position="127"/>
        <end position="156"/>
    </location>
</feature>
<comment type="caution">
    <text evidence="13">The sequence shown here is derived from an EMBL/GenBank/DDBJ whole genome shotgun (WGS) entry which is preliminary data.</text>
</comment>
<evidence type="ECO:0000313" key="14">
    <source>
        <dbReference type="Proteomes" id="UP000076154"/>
    </source>
</evidence>
<evidence type="ECO:0000256" key="8">
    <source>
        <dbReference type="ARBA" id="ARBA00023163"/>
    </source>
</evidence>
<feature type="region of interest" description="Disordered" evidence="11">
    <location>
        <begin position="208"/>
        <end position="344"/>
    </location>
</feature>
<evidence type="ECO:0000256" key="6">
    <source>
        <dbReference type="ARBA" id="ARBA00023015"/>
    </source>
</evidence>
<dbReference type="OrthoDB" id="6077919at2759"/>
<dbReference type="GO" id="GO:0000981">
    <property type="term" value="F:DNA-binding transcription factor activity, RNA polymerase II-specific"/>
    <property type="evidence" value="ECO:0007669"/>
    <property type="project" value="TreeGrafter"/>
</dbReference>
<dbReference type="PROSITE" id="PS00028">
    <property type="entry name" value="ZINC_FINGER_C2H2_1"/>
    <property type="match status" value="2"/>
</dbReference>
<reference evidence="13" key="1">
    <citation type="submission" date="2018-04" db="EMBL/GenBank/DDBJ databases">
        <title>Whole genome sequencing of Hypsizygus marmoreus.</title>
        <authorList>
            <person name="Choi I.-G."/>
            <person name="Min B."/>
            <person name="Kim J.-G."/>
            <person name="Kim S."/>
            <person name="Oh Y.-L."/>
            <person name="Kong W.-S."/>
            <person name="Park H."/>
            <person name="Jeong J."/>
            <person name="Song E.-S."/>
        </authorList>
    </citation>
    <scope>NUCLEOTIDE SEQUENCE [LARGE SCALE GENOMIC DNA]</scope>
    <source>
        <strain evidence="13">51987-8</strain>
    </source>
</reference>
<sequence>MMQSLPATPEAGMLPSIHEMFPEHLMQARPSVGPSRPYDQQAAALRVGSRASGKGSMLQVSAPGLDMDLRAYSRIVYLPPSGAHDANDDGASGADKGKFVCPTCWKRFNRPSSLRTHINTHTGETPFRCPWPNCGRGFNVNSNMRRHYRNHTNPQYRSRPPSSLNSDNMYPSGVNNDASRGRARLGHPLVPERAPSMPISTSEFIAYNSPYNTPPPSNASAYDYSDEEESERMDIYQDGEEEESVPTPLPLPPQVELEKTKGKGKGKAAETAETASSSPWFFQLSECPPRRFQTPSFNPSYAVSQSRPQTSPSPPSTHVYTASAPYMRSLSDSKVSTALRPAFA</sequence>
<feature type="compositionally biased region" description="Acidic residues" evidence="11">
    <location>
        <begin position="224"/>
        <end position="244"/>
    </location>
</feature>
<accession>A0A369JKX2</accession>
<dbReference type="PROSITE" id="PS50157">
    <property type="entry name" value="ZINC_FINGER_C2H2_2"/>
    <property type="match status" value="2"/>
</dbReference>
<dbReference type="GO" id="GO:0008270">
    <property type="term" value="F:zinc ion binding"/>
    <property type="evidence" value="ECO:0007669"/>
    <property type="project" value="UniProtKB-KW"/>
</dbReference>
<keyword evidence="9" id="KW-0539">Nucleus</keyword>
<dbReference type="EMBL" id="LUEZ02000055">
    <property type="protein sequence ID" value="RDB21217.1"/>
    <property type="molecule type" value="Genomic_DNA"/>
</dbReference>
<evidence type="ECO:0000256" key="11">
    <source>
        <dbReference type="SAM" id="MobiDB-lite"/>
    </source>
</evidence>
<evidence type="ECO:0000313" key="13">
    <source>
        <dbReference type="EMBL" id="RDB21217.1"/>
    </source>
</evidence>
<dbReference type="InterPro" id="IPR036236">
    <property type="entry name" value="Znf_C2H2_sf"/>
</dbReference>
<dbReference type="AlphaFoldDB" id="A0A369JKX2"/>
<dbReference type="PANTHER" id="PTHR14003:SF20">
    <property type="entry name" value="FINGER DOMAIN PROTEIN, PUTATIVE (AFU_ORTHOLOGUE AFUA_4G10380)-RELATED"/>
    <property type="match status" value="1"/>
</dbReference>
<dbReference type="PANTHER" id="PTHR14003">
    <property type="entry name" value="TRANSCRIPTIONAL REPRESSOR PROTEIN YY"/>
    <property type="match status" value="1"/>
</dbReference>
<keyword evidence="4 10" id="KW-0863">Zinc-finger</keyword>
<organism evidence="13 14">
    <name type="scientific">Hypsizygus marmoreus</name>
    <name type="common">White beech mushroom</name>
    <name type="synonym">Agaricus marmoreus</name>
    <dbReference type="NCBI Taxonomy" id="39966"/>
    <lineage>
        <taxon>Eukaryota</taxon>
        <taxon>Fungi</taxon>
        <taxon>Dikarya</taxon>
        <taxon>Basidiomycota</taxon>
        <taxon>Agaricomycotina</taxon>
        <taxon>Agaricomycetes</taxon>
        <taxon>Agaricomycetidae</taxon>
        <taxon>Agaricales</taxon>
        <taxon>Tricholomatineae</taxon>
        <taxon>Lyophyllaceae</taxon>
        <taxon>Hypsizygus</taxon>
    </lineage>
</organism>
<evidence type="ECO:0000256" key="5">
    <source>
        <dbReference type="ARBA" id="ARBA00022833"/>
    </source>
</evidence>
<keyword evidence="6" id="KW-0805">Transcription regulation</keyword>
<dbReference type="STRING" id="39966.A0A369JKX2"/>
<keyword evidence="2" id="KW-0479">Metal-binding</keyword>
<dbReference type="GO" id="GO:0031519">
    <property type="term" value="C:PcG protein complex"/>
    <property type="evidence" value="ECO:0007669"/>
    <property type="project" value="TreeGrafter"/>
</dbReference>
<keyword evidence="8" id="KW-0804">Transcription</keyword>
<dbReference type="SUPFAM" id="SSF57667">
    <property type="entry name" value="beta-beta-alpha zinc fingers"/>
    <property type="match status" value="1"/>
</dbReference>
<evidence type="ECO:0000256" key="3">
    <source>
        <dbReference type="ARBA" id="ARBA00022737"/>
    </source>
</evidence>
<feature type="compositionally biased region" description="Polar residues" evidence="11">
    <location>
        <begin position="293"/>
        <end position="303"/>
    </location>
</feature>
<feature type="compositionally biased region" description="Polar residues" evidence="11">
    <location>
        <begin position="151"/>
        <end position="178"/>
    </location>
</feature>
<dbReference type="GO" id="GO:0000978">
    <property type="term" value="F:RNA polymerase II cis-regulatory region sequence-specific DNA binding"/>
    <property type="evidence" value="ECO:0007669"/>
    <property type="project" value="TreeGrafter"/>
</dbReference>
<evidence type="ECO:0000256" key="4">
    <source>
        <dbReference type="ARBA" id="ARBA00022771"/>
    </source>
</evidence>
<dbReference type="FunFam" id="3.30.160.60:FF:000325">
    <property type="entry name" value="ZFP90 zinc finger protein"/>
    <property type="match status" value="1"/>
</dbReference>
<dbReference type="Proteomes" id="UP000076154">
    <property type="component" value="Unassembled WGS sequence"/>
</dbReference>
<gene>
    <name evidence="13" type="ORF">Hypma_011750</name>
</gene>
<evidence type="ECO:0000256" key="9">
    <source>
        <dbReference type="ARBA" id="ARBA00023242"/>
    </source>
</evidence>
<feature type="region of interest" description="Disordered" evidence="11">
    <location>
        <begin position="150"/>
        <end position="183"/>
    </location>
</feature>
<comment type="subcellular location">
    <subcellularLocation>
        <location evidence="1">Nucleus</location>
    </subcellularLocation>
</comment>
<dbReference type="InParanoid" id="A0A369JKX2"/>
<evidence type="ECO:0000256" key="2">
    <source>
        <dbReference type="ARBA" id="ARBA00022723"/>
    </source>
</evidence>
<dbReference type="InterPro" id="IPR013087">
    <property type="entry name" value="Znf_C2H2_type"/>
</dbReference>
<evidence type="ECO:0000259" key="12">
    <source>
        <dbReference type="PROSITE" id="PS50157"/>
    </source>
</evidence>
<dbReference type="FunFam" id="3.30.160.60:FF:000100">
    <property type="entry name" value="Zinc finger 45-like"/>
    <property type="match status" value="1"/>
</dbReference>
<dbReference type="Gene3D" id="3.30.160.60">
    <property type="entry name" value="Classic Zinc Finger"/>
    <property type="match status" value="2"/>
</dbReference>
<protein>
    <recommendedName>
        <fullName evidence="12">C2H2-type domain-containing protein</fullName>
    </recommendedName>
</protein>
<evidence type="ECO:0000256" key="1">
    <source>
        <dbReference type="ARBA" id="ARBA00004123"/>
    </source>
</evidence>
<feature type="domain" description="C2H2-type" evidence="12">
    <location>
        <begin position="99"/>
        <end position="126"/>
    </location>
</feature>
<dbReference type="Pfam" id="PF00096">
    <property type="entry name" value="zf-C2H2"/>
    <property type="match status" value="2"/>
</dbReference>
<keyword evidence="3" id="KW-0677">Repeat</keyword>
<keyword evidence="7" id="KW-0238">DNA-binding</keyword>
<dbReference type="SMART" id="SM00355">
    <property type="entry name" value="ZnF_C2H2"/>
    <property type="match status" value="2"/>
</dbReference>
<evidence type="ECO:0000256" key="7">
    <source>
        <dbReference type="ARBA" id="ARBA00023125"/>
    </source>
</evidence>
<evidence type="ECO:0000256" key="10">
    <source>
        <dbReference type="PROSITE-ProRule" id="PRU00042"/>
    </source>
</evidence>